<evidence type="ECO:0008006" key="5">
    <source>
        <dbReference type="Google" id="ProtNLM"/>
    </source>
</evidence>
<feature type="transmembrane region" description="Helical" evidence="1">
    <location>
        <begin position="79"/>
        <end position="98"/>
    </location>
</feature>
<name>A0AA86NC34_9EUKA</name>
<keyword evidence="4" id="KW-1185">Reference proteome</keyword>
<keyword evidence="1" id="KW-1133">Transmembrane helix</keyword>
<comment type="caution">
    <text evidence="2">The sequence shown here is derived from an EMBL/GenBank/DDBJ whole genome shotgun (WGS) entry which is preliminary data.</text>
</comment>
<dbReference type="AlphaFoldDB" id="A0AA86NC34"/>
<feature type="transmembrane region" description="Helical" evidence="1">
    <location>
        <begin position="33"/>
        <end position="59"/>
    </location>
</feature>
<accession>A0AA86NC34</accession>
<evidence type="ECO:0000313" key="4">
    <source>
        <dbReference type="Proteomes" id="UP001642409"/>
    </source>
</evidence>
<reference evidence="2" key="1">
    <citation type="submission" date="2023-06" db="EMBL/GenBank/DDBJ databases">
        <authorList>
            <person name="Kurt Z."/>
        </authorList>
    </citation>
    <scope>NUCLEOTIDE SEQUENCE</scope>
</reference>
<reference evidence="3 4" key="2">
    <citation type="submission" date="2024-07" db="EMBL/GenBank/DDBJ databases">
        <authorList>
            <person name="Akdeniz Z."/>
        </authorList>
    </citation>
    <scope>NUCLEOTIDE SEQUENCE [LARGE SCALE GENOMIC DNA]</scope>
</reference>
<protein>
    <recommendedName>
        <fullName evidence="5">Transmembrane protein</fullName>
    </recommendedName>
</protein>
<dbReference type="EMBL" id="CAXDID020000053">
    <property type="protein sequence ID" value="CAL6005978.1"/>
    <property type="molecule type" value="Genomic_DNA"/>
</dbReference>
<evidence type="ECO:0000256" key="1">
    <source>
        <dbReference type="SAM" id="Phobius"/>
    </source>
</evidence>
<keyword evidence="1" id="KW-0472">Membrane</keyword>
<keyword evidence="1" id="KW-0812">Transmembrane</keyword>
<dbReference type="EMBL" id="CATOUU010000108">
    <property type="protein sequence ID" value="CAI9916530.1"/>
    <property type="molecule type" value="Genomic_DNA"/>
</dbReference>
<feature type="transmembrane region" description="Helical" evidence="1">
    <location>
        <begin position="110"/>
        <end position="133"/>
    </location>
</feature>
<proteinExistence type="predicted"/>
<evidence type="ECO:0000313" key="2">
    <source>
        <dbReference type="EMBL" id="CAI9916530.1"/>
    </source>
</evidence>
<evidence type="ECO:0000313" key="3">
    <source>
        <dbReference type="EMBL" id="CAL6005978.1"/>
    </source>
</evidence>
<organism evidence="2">
    <name type="scientific">Hexamita inflata</name>
    <dbReference type="NCBI Taxonomy" id="28002"/>
    <lineage>
        <taxon>Eukaryota</taxon>
        <taxon>Metamonada</taxon>
        <taxon>Diplomonadida</taxon>
        <taxon>Hexamitidae</taxon>
        <taxon>Hexamitinae</taxon>
        <taxon>Hexamita</taxon>
    </lineage>
</organism>
<gene>
    <name evidence="3" type="ORF">HINF_LOCUS19904</name>
    <name evidence="2" type="ORF">HINF_LOCUS4175</name>
</gene>
<dbReference type="Proteomes" id="UP001642409">
    <property type="component" value="Unassembled WGS sequence"/>
</dbReference>
<feature type="transmembrane region" description="Helical" evidence="1">
    <location>
        <begin position="178"/>
        <end position="198"/>
    </location>
</feature>
<sequence>MHITKASESRYKETSGNTQSIAITVPTRGMVGIFPLIVAFVCVGIELLVAFLDIIINAAKGNKSDAESITKSKGVLSSSVLQFHLTWGLVLTATLSFIENSLRWLLNRKSINVFGTLNAIFCTGFVLVALYTWMWANDAAGITFICKYFLLSVNVRVSPEQIKVKAYNDTVKFWIDFMLSWLFPIQCVVVLVDCIMSMCCKAKPRQINLKVKNESGRILCKVDPAGL</sequence>